<dbReference type="Pfam" id="PF03130">
    <property type="entry name" value="HEAT_PBS"/>
    <property type="match status" value="1"/>
</dbReference>
<dbReference type="InterPro" id="IPR007111">
    <property type="entry name" value="NACHT_NTPase"/>
</dbReference>
<organism evidence="2">
    <name type="scientific">Candidatus Methanophagaceae archaeon ANME-1 ERB6</name>
    <dbReference type="NCBI Taxonomy" id="2759912"/>
    <lineage>
        <taxon>Archaea</taxon>
        <taxon>Methanobacteriati</taxon>
        <taxon>Methanobacteriota</taxon>
        <taxon>Stenosarchaea group</taxon>
        <taxon>Methanomicrobia</taxon>
        <taxon>Candidatus Methanophagales</taxon>
        <taxon>Candidatus Methanophagaceae</taxon>
    </lineage>
</organism>
<dbReference type="InterPro" id="IPR004155">
    <property type="entry name" value="PBS_lyase_HEAT"/>
</dbReference>
<reference evidence="2" key="1">
    <citation type="submission" date="2020-06" db="EMBL/GenBank/DDBJ databases">
        <title>Unique genomic features of the anaerobic methanotrophic archaea.</title>
        <authorList>
            <person name="Chadwick G.L."/>
            <person name="Skennerton C.T."/>
            <person name="Laso-Perez R."/>
            <person name="Leu A.O."/>
            <person name="Speth D.R."/>
            <person name="Yu H."/>
            <person name="Morgan-Lang C."/>
            <person name="Hatzenpichler R."/>
            <person name="Goudeau D."/>
            <person name="Malmstrom R."/>
            <person name="Brazelton W.J."/>
            <person name="Woyke T."/>
            <person name="Hallam S.J."/>
            <person name="Tyson G.W."/>
            <person name="Wegener G."/>
            <person name="Boetius A."/>
            <person name="Orphan V."/>
        </authorList>
    </citation>
    <scope>NUCLEOTIDE SEQUENCE</scope>
</reference>
<dbReference type="Gene3D" id="3.40.50.150">
    <property type="entry name" value="Vaccinia Virus protein VP39"/>
    <property type="match status" value="1"/>
</dbReference>
<gene>
    <name evidence="2" type="ORF">KMJFBAND_00003</name>
</gene>
<dbReference type="InterPro" id="IPR027417">
    <property type="entry name" value="P-loop_NTPase"/>
</dbReference>
<dbReference type="InterPro" id="IPR011989">
    <property type="entry name" value="ARM-like"/>
</dbReference>
<dbReference type="Gene3D" id="3.40.50.300">
    <property type="entry name" value="P-loop containing nucleotide triphosphate hydrolases"/>
    <property type="match status" value="1"/>
</dbReference>
<accession>A0A7G9YTN2</accession>
<dbReference type="SMART" id="SM00567">
    <property type="entry name" value="EZ_HEAT"/>
    <property type="match status" value="11"/>
</dbReference>
<dbReference type="GO" id="GO:0016491">
    <property type="term" value="F:oxidoreductase activity"/>
    <property type="evidence" value="ECO:0007669"/>
    <property type="project" value="TreeGrafter"/>
</dbReference>
<evidence type="ECO:0000259" key="1">
    <source>
        <dbReference type="PROSITE" id="PS50837"/>
    </source>
</evidence>
<dbReference type="EMBL" id="MT631468">
    <property type="protein sequence ID" value="QNO51366.1"/>
    <property type="molecule type" value="Genomic_DNA"/>
</dbReference>
<dbReference type="SUPFAM" id="SSF53335">
    <property type="entry name" value="S-adenosyl-L-methionine-dependent methyltransferases"/>
    <property type="match status" value="1"/>
</dbReference>
<dbReference type="PANTHER" id="PTHR12697">
    <property type="entry name" value="PBS LYASE HEAT-LIKE PROTEIN"/>
    <property type="match status" value="1"/>
</dbReference>
<dbReference type="SUPFAM" id="SSF52540">
    <property type="entry name" value="P-loop containing nucleoside triphosphate hydrolases"/>
    <property type="match status" value="1"/>
</dbReference>
<feature type="domain" description="NACHT" evidence="1">
    <location>
        <begin position="507"/>
        <end position="604"/>
    </location>
</feature>
<sequence>MDGIPRIDAFMSEIWGMYSGRDLKKFIPTEEYDSKTLNFVKVKLHDLKAEREGRTIKWLSVGVGEGRDLEVLYAKGLRPINIDFYGIDVSDDHFEKIKNSTSKLDEYLFCWDNVPGNDSERIISFLRDELDIGWVENAKILKFEDGKTIRISDDENSAEIMIGKRKGKATLKISDGRVHGLKVKRENGKLNIYLYENQVRVNLKKISAEEMNFKSKFDLISAILILHEVDPVKLPLIIRNMLKVLKNEGTLVISDFQKPYELEKNVVVWDVDDIKDILEQISPKIGVSFEIMASREFPEEFGFYFCIIKKRGRISLRFFQEFEKNIRHFISLKIDKTRKEKGELENQVKQRVDKIIGEKEIGVDTVSEYRDQITKKLEPKYVMKLFKIMLLRNQLEYLNEVYKDLTEKGVLPPPPEEGIIKEYVESIKNNDFFRYITNPMVSKSIPLENSYVKLAISGIVHDPEHRVEIPETWGVKDYESYKLYEDRRYREKVKEEIDPKKAVEKWRKLVILGDPGSGKTTLLKYLTLEAAHGRLKGEVIPFFMALREYTDPKNKTSSLIEFACEQYRQRAPLGEEEFEDFVLSVKELNKNQKALFILDGFDEIPHTLKQRVLDEIGRELNRYVVSSRQVGYTGGILNDKTLEVVELSDKSIREFIKNWMYSQQIPDSEKRRQNLIDHIWRIPRLKMLARNPLLLSIQCFVYQNIVELRTRKELPTRRVDLYREAINGLIRTLEPRGITKDDIDRLNRRINVNSVFSSIAFYYFAEVENAPRHIFEKVELDGELESISTENRLHHKYVDLLSDVVFRSEILHPLTMHEYHFLHLTFQEYYVAHHLANQANGFQTIVEKKRDPHWQEIIPLYAGMKSEGFHELIDKIWNNGRDEDLFYNNLFLIGRCLAEVNLEKAKIKPQDLENIKNQIVELSLRGELDIWKNGSAEVLSNIAHQFEDIEDKLIESLRDEDPLVRIGAIAALGSIGDEKAVEPLIPLLEDEDDSVRWSATEAFGMIGTEKAVEPLLEMLKGQYDDAMEGAAEALGTIGSEKIVKSLISLLKDKDCDGRWWAAQVLGKIDTEKALELAIPLLKDKDDHVRENASGILGFIGNEKAVEPLISMLNDEEKTIRQSAAESLGWIRNEKAVEPLISMLNGEEDCVWHRAAEALGEIGSEKAVEPLISMLKDKDCKDRTWAAGALGEIGSEKAVEPLISMLNYEKKNSRYYAALALGMIGSEGAVEPLILMLNDEKESVRWRAAEALGKIGSDKAVEPLISMLNDEEKTVRRSVTEALGEIGNEKAVEPLISMLKDKDSSVRNGAAEALKKIRERNNLYIPLSKYKNLYAVCSGVL</sequence>
<dbReference type="Pfam" id="PF13646">
    <property type="entry name" value="HEAT_2"/>
    <property type="match status" value="3"/>
</dbReference>
<dbReference type="Gene3D" id="1.25.10.10">
    <property type="entry name" value="Leucine-rich Repeat Variant"/>
    <property type="match status" value="5"/>
</dbReference>
<name>A0A7G9YTN2_9EURY</name>
<dbReference type="PANTHER" id="PTHR12697:SF5">
    <property type="entry name" value="DEOXYHYPUSINE HYDROXYLASE"/>
    <property type="match status" value="1"/>
</dbReference>
<dbReference type="InterPro" id="IPR029063">
    <property type="entry name" value="SAM-dependent_MTases_sf"/>
</dbReference>
<evidence type="ECO:0000313" key="2">
    <source>
        <dbReference type="EMBL" id="QNO51366.1"/>
    </source>
</evidence>
<dbReference type="InterPro" id="IPR016024">
    <property type="entry name" value="ARM-type_fold"/>
</dbReference>
<dbReference type="PROSITE" id="PS50837">
    <property type="entry name" value="NACHT"/>
    <property type="match status" value="1"/>
</dbReference>
<protein>
    <recommendedName>
        <fullName evidence="1">NACHT domain-containing protein</fullName>
    </recommendedName>
</protein>
<proteinExistence type="predicted"/>
<dbReference type="Pfam" id="PF05729">
    <property type="entry name" value="NACHT"/>
    <property type="match status" value="1"/>
</dbReference>
<dbReference type="SUPFAM" id="SSF48371">
    <property type="entry name" value="ARM repeat"/>
    <property type="match status" value="1"/>
</dbReference>